<gene>
    <name evidence="8" type="ORF">MSP1401_LOCUS6697</name>
</gene>
<dbReference type="GO" id="GO:0005524">
    <property type="term" value="F:ATP binding"/>
    <property type="evidence" value="ECO:0007669"/>
    <property type="project" value="UniProtKB-KW"/>
</dbReference>
<keyword evidence="2" id="KW-0547">Nucleotide-binding</keyword>
<evidence type="ECO:0000256" key="2">
    <source>
        <dbReference type="ARBA" id="ARBA00022741"/>
    </source>
</evidence>
<dbReference type="EMBL" id="HBEN01008097">
    <property type="protein sequence ID" value="CAD8441125.1"/>
    <property type="molecule type" value="Transcribed_RNA"/>
</dbReference>
<dbReference type="Pfam" id="PF08670">
    <property type="entry name" value="MEKHLA"/>
    <property type="match status" value="1"/>
</dbReference>
<feature type="domain" description="WHEP-TRS" evidence="7">
    <location>
        <begin position="278"/>
        <end position="328"/>
    </location>
</feature>
<dbReference type="Gene3D" id="3.30.450.20">
    <property type="entry name" value="PAS domain"/>
    <property type="match status" value="1"/>
</dbReference>
<evidence type="ECO:0000256" key="6">
    <source>
        <dbReference type="SAM" id="MobiDB-lite"/>
    </source>
</evidence>
<dbReference type="AlphaFoldDB" id="A0A7S0GUI5"/>
<dbReference type="InterPro" id="IPR013978">
    <property type="entry name" value="MEKHLA"/>
</dbReference>
<dbReference type="InterPro" id="IPR000738">
    <property type="entry name" value="WHEP-TRS_dom"/>
</dbReference>
<evidence type="ECO:0000256" key="5">
    <source>
        <dbReference type="ARBA" id="ARBA00023146"/>
    </source>
</evidence>
<evidence type="ECO:0000256" key="3">
    <source>
        <dbReference type="ARBA" id="ARBA00022840"/>
    </source>
</evidence>
<evidence type="ECO:0000256" key="1">
    <source>
        <dbReference type="ARBA" id="ARBA00022598"/>
    </source>
</evidence>
<keyword evidence="3" id="KW-0067">ATP-binding</keyword>
<evidence type="ECO:0000256" key="4">
    <source>
        <dbReference type="ARBA" id="ARBA00022917"/>
    </source>
</evidence>
<feature type="region of interest" description="Disordered" evidence="6">
    <location>
        <begin position="282"/>
        <end position="309"/>
    </location>
</feature>
<feature type="compositionally biased region" description="Basic and acidic residues" evidence="6">
    <location>
        <begin position="46"/>
        <end position="71"/>
    </location>
</feature>
<keyword evidence="5" id="KW-0030">Aminoacyl-tRNA synthetase</keyword>
<dbReference type="InterPro" id="IPR035965">
    <property type="entry name" value="PAS-like_dom_sf"/>
</dbReference>
<evidence type="ECO:0000259" key="7">
    <source>
        <dbReference type="PROSITE" id="PS51185"/>
    </source>
</evidence>
<keyword evidence="4" id="KW-0648">Protein biosynthesis</keyword>
<proteinExistence type="predicted"/>
<feature type="region of interest" description="Disordered" evidence="6">
    <location>
        <begin position="12"/>
        <end position="92"/>
    </location>
</feature>
<dbReference type="GO" id="GO:0004812">
    <property type="term" value="F:aminoacyl-tRNA ligase activity"/>
    <property type="evidence" value="ECO:0007669"/>
    <property type="project" value="UniProtKB-KW"/>
</dbReference>
<reference evidence="8" key="1">
    <citation type="submission" date="2021-01" db="EMBL/GenBank/DDBJ databases">
        <authorList>
            <person name="Corre E."/>
            <person name="Pelletier E."/>
            <person name="Niang G."/>
            <person name="Scheremetjew M."/>
            <person name="Finn R."/>
            <person name="Kale V."/>
            <person name="Holt S."/>
            <person name="Cochrane G."/>
            <person name="Meng A."/>
            <person name="Brown T."/>
            <person name="Cohen L."/>
        </authorList>
    </citation>
    <scope>NUCLEOTIDE SEQUENCE</scope>
    <source>
        <strain evidence="8">CCAC1681</strain>
    </source>
</reference>
<dbReference type="PROSITE" id="PS51185">
    <property type="entry name" value="WHEP_TRS_2"/>
    <property type="match status" value="1"/>
</dbReference>
<name>A0A7S0GUI5_MICPS</name>
<dbReference type="GO" id="GO:0006418">
    <property type="term" value="P:tRNA aminoacylation for protein translation"/>
    <property type="evidence" value="ECO:0007669"/>
    <property type="project" value="InterPro"/>
</dbReference>
<accession>A0A7S0GUI5</accession>
<organism evidence="8">
    <name type="scientific">Micromonas pusilla</name>
    <name type="common">Picoplanktonic green alga</name>
    <name type="synonym">Chromulina pusilla</name>
    <dbReference type="NCBI Taxonomy" id="38833"/>
    <lineage>
        <taxon>Eukaryota</taxon>
        <taxon>Viridiplantae</taxon>
        <taxon>Chlorophyta</taxon>
        <taxon>Mamiellophyceae</taxon>
        <taxon>Mamiellales</taxon>
        <taxon>Mamiellaceae</taxon>
        <taxon>Micromonas</taxon>
    </lineage>
</organism>
<protein>
    <recommendedName>
        <fullName evidence="7">WHEP-TRS domain-containing protein</fullName>
    </recommendedName>
</protein>
<feature type="compositionally biased region" description="Basic and acidic residues" evidence="6">
    <location>
        <begin position="282"/>
        <end position="300"/>
    </location>
</feature>
<keyword evidence="1" id="KW-0436">Ligase</keyword>
<dbReference type="SUPFAM" id="SSF55785">
    <property type="entry name" value="PYP-like sensor domain (PAS domain)"/>
    <property type="match status" value="1"/>
</dbReference>
<sequence length="328" mass="34637">MSCAASAVGLISRVAPGVSPRPGRTASVPAGRGALQVVAAKKKSKRDQERKAAKRAEAKELNARFAAAKEDAGDEAEKDAAPAAKSGPAPYEGTGTVMQSLTICGSFKEKTGDKLLDGTVMVQEAAERLFNAPFVCASHDAEDVFNYGNQAALSLWGLPWDEFVGMPSTKSAQDDDGIQSERRELLDKAAESGVIRDYSGVRQASDGRKFKVDGAIVWTITNKDGEKTGQAVRFDSFTWLNEDGTEGEAMTVAEGGQLVPAKAAAPADEPKAGASPEDIEKAAKAVDEQAAEVRRLKDEQGLTNADPEVQDAVAELLKRKSALAALEE</sequence>
<evidence type="ECO:0000313" key="8">
    <source>
        <dbReference type="EMBL" id="CAD8441125.1"/>
    </source>
</evidence>